<proteinExistence type="predicted"/>
<name>A0A061R8Y5_9CHLO</name>
<gene>
    <name evidence="1" type="ORF">TSPGSL018_6397</name>
</gene>
<dbReference type="AlphaFoldDB" id="A0A061R8Y5"/>
<sequence>GYPTETIAGQKLRWGNMRNMRNRTTSLRSWSQDMKCLLLTGQRLSDKHSCYQRQFHPTARTELRTY</sequence>
<evidence type="ECO:0000313" key="1">
    <source>
        <dbReference type="EMBL" id="JAC69422.1"/>
    </source>
</evidence>
<organism evidence="1">
    <name type="scientific">Tetraselmis sp. GSL018</name>
    <dbReference type="NCBI Taxonomy" id="582737"/>
    <lineage>
        <taxon>Eukaryota</taxon>
        <taxon>Viridiplantae</taxon>
        <taxon>Chlorophyta</taxon>
        <taxon>core chlorophytes</taxon>
        <taxon>Chlorodendrophyceae</taxon>
        <taxon>Chlorodendrales</taxon>
        <taxon>Chlorodendraceae</taxon>
        <taxon>Tetraselmis</taxon>
    </lineage>
</organism>
<accession>A0A061R8Y5</accession>
<feature type="non-terminal residue" evidence="1">
    <location>
        <position position="1"/>
    </location>
</feature>
<reference evidence="1" key="1">
    <citation type="submission" date="2014-05" db="EMBL/GenBank/DDBJ databases">
        <title>The transcriptome of the halophilic microalga Tetraselmis sp. GSL018 isolated from the Great Salt Lake, Utah.</title>
        <authorList>
            <person name="Jinkerson R.E."/>
            <person name="D'Adamo S."/>
            <person name="Posewitz M.C."/>
        </authorList>
    </citation>
    <scope>NUCLEOTIDE SEQUENCE</scope>
    <source>
        <strain evidence="1">GSL018</strain>
    </source>
</reference>
<dbReference type="EMBL" id="GBEZ01016863">
    <property type="protein sequence ID" value="JAC69422.1"/>
    <property type="molecule type" value="Transcribed_RNA"/>
</dbReference>
<protein>
    <submittedName>
        <fullName evidence="1">Uncharacterized protein</fullName>
    </submittedName>
</protein>